<evidence type="ECO:0000256" key="7">
    <source>
        <dbReference type="ARBA" id="ARBA00022741"/>
    </source>
</evidence>
<evidence type="ECO:0000259" key="11">
    <source>
        <dbReference type="PROSITE" id="PS50109"/>
    </source>
</evidence>
<dbReference type="PROSITE" id="PS50885">
    <property type="entry name" value="HAMP"/>
    <property type="match status" value="1"/>
</dbReference>
<dbReference type="Gene3D" id="1.10.287.130">
    <property type="match status" value="1"/>
</dbReference>
<evidence type="ECO:0000256" key="9">
    <source>
        <dbReference type="ARBA" id="ARBA00022840"/>
    </source>
</evidence>
<dbReference type="PROSITE" id="PS50109">
    <property type="entry name" value="HIS_KIN"/>
    <property type="match status" value="1"/>
</dbReference>
<dbReference type="SUPFAM" id="SSF55874">
    <property type="entry name" value="ATPase domain of HSP90 chaperone/DNA topoisomerase II/histidine kinase"/>
    <property type="match status" value="1"/>
</dbReference>
<dbReference type="CDD" id="cd00075">
    <property type="entry name" value="HATPase"/>
    <property type="match status" value="1"/>
</dbReference>
<protein>
    <recommendedName>
        <fullName evidence="3">histidine kinase</fullName>
        <ecNumber evidence="3">2.7.13.3</ecNumber>
    </recommendedName>
</protein>
<dbReference type="InterPro" id="IPR050980">
    <property type="entry name" value="2C_sensor_his_kinase"/>
</dbReference>
<keyword evidence="10" id="KW-0472">Membrane</keyword>
<accession>A0A936YU54</accession>
<evidence type="ECO:0000256" key="4">
    <source>
        <dbReference type="ARBA" id="ARBA00022475"/>
    </source>
</evidence>
<dbReference type="CDD" id="cd00082">
    <property type="entry name" value="HisKA"/>
    <property type="match status" value="1"/>
</dbReference>
<evidence type="ECO:0000256" key="1">
    <source>
        <dbReference type="ARBA" id="ARBA00000085"/>
    </source>
</evidence>
<feature type="transmembrane region" description="Helical" evidence="10">
    <location>
        <begin position="135"/>
        <end position="154"/>
    </location>
</feature>
<evidence type="ECO:0000256" key="3">
    <source>
        <dbReference type="ARBA" id="ARBA00012438"/>
    </source>
</evidence>
<reference evidence="13" key="1">
    <citation type="submission" date="2021-01" db="EMBL/GenBank/DDBJ databases">
        <title>Rhizobium sp. strain KVB221 16S ribosomal RNA gene Genome sequencing and assembly.</title>
        <authorList>
            <person name="Kang M."/>
        </authorList>
    </citation>
    <scope>NUCLEOTIDE SEQUENCE</scope>
    <source>
        <strain evidence="13">KVB221</strain>
    </source>
</reference>
<dbReference type="CDD" id="cd06225">
    <property type="entry name" value="HAMP"/>
    <property type="match status" value="1"/>
</dbReference>
<gene>
    <name evidence="13" type="ORF">JJB09_24025</name>
</gene>
<dbReference type="AlphaFoldDB" id="A0A936YU54"/>
<keyword evidence="6" id="KW-0808">Transferase</keyword>
<dbReference type="InterPro" id="IPR003594">
    <property type="entry name" value="HATPase_dom"/>
</dbReference>
<name>A0A936YU54_9HYPH</name>
<dbReference type="SUPFAM" id="SSF47384">
    <property type="entry name" value="Homodimeric domain of signal transducing histidine kinase"/>
    <property type="match status" value="1"/>
</dbReference>
<comment type="subcellular location">
    <subcellularLocation>
        <location evidence="2">Cell membrane</location>
        <topology evidence="2">Multi-pass membrane protein</topology>
    </subcellularLocation>
</comment>
<dbReference type="InterPro" id="IPR003661">
    <property type="entry name" value="HisK_dim/P_dom"/>
</dbReference>
<evidence type="ECO:0000256" key="10">
    <source>
        <dbReference type="SAM" id="Phobius"/>
    </source>
</evidence>
<evidence type="ECO:0000256" key="2">
    <source>
        <dbReference type="ARBA" id="ARBA00004651"/>
    </source>
</evidence>
<comment type="catalytic activity">
    <reaction evidence="1">
        <text>ATP + protein L-histidine = ADP + protein N-phospho-L-histidine.</text>
        <dbReference type="EC" id="2.7.13.3"/>
    </reaction>
</comment>
<feature type="transmembrane region" description="Helical" evidence="10">
    <location>
        <begin position="9"/>
        <end position="30"/>
    </location>
</feature>
<dbReference type="Gene3D" id="3.30.565.10">
    <property type="entry name" value="Histidine kinase-like ATPase, C-terminal domain"/>
    <property type="match status" value="1"/>
</dbReference>
<keyword evidence="5" id="KW-0597">Phosphoprotein</keyword>
<dbReference type="SMART" id="SM00388">
    <property type="entry name" value="HisKA"/>
    <property type="match status" value="1"/>
</dbReference>
<dbReference type="GO" id="GO:0000155">
    <property type="term" value="F:phosphorelay sensor kinase activity"/>
    <property type="evidence" value="ECO:0007669"/>
    <property type="project" value="InterPro"/>
</dbReference>
<dbReference type="Proteomes" id="UP000633219">
    <property type="component" value="Unassembled WGS sequence"/>
</dbReference>
<dbReference type="Pfam" id="PF00512">
    <property type="entry name" value="HisKA"/>
    <property type="match status" value="1"/>
</dbReference>
<evidence type="ECO:0000256" key="6">
    <source>
        <dbReference type="ARBA" id="ARBA00022679"/>
    </source>
</evidence>
<keyword evidence="7" id="KW-0547">Nucleotide-binding</keyword>
<dbReference type="EC" id="2.7.13.3" evidence="3"/>
<dbReference type="GO" id="GO:0005524">
    <property type="term" value="F:ATP binding"/>
    <property type="evidence" value="ECO:0007669"/>
    <property type="project" value="UniProtKB-KW"/>
</dbReference>
<evidence type="ECO:0000259" key="12">
    <source>
        <dbReference type="PROSITE" id="PS50885"/>
    </source>
</evidence>
<comment type="caution">
    <text evidence="13">The sequence shown here is derived from an EMBL/GenBank/DDBJ whole genome shotgun (WGS) entry which is preliminary data.</text>
</comment>
<dbReference type="PRINTS" id="PR00344">
    <property type="entry name" value="BCTRLSENSOR"/>
</dbReference>
<dbReference type="PANTHER" id="PTHR44936:SF10">
    <property type="entry name" value="SENSOR PROTEIN RSTB"/>
    <property type="match status" value="1"/>
</dbReference>
<keyword evidence="9" id="KW-0067">ATP-binding</keyword>
<evidence type="ECO:0000313" key="13">
    <source>
        <dbReference type="EMBL" id="MBL0375086.1"/>
    </source>
</evidence>
<keyword evidence="4" id="KW-1003">Cell membrane</keyword>
<dbReference type="InterPro" id="IPR036890">
    <property type="entry name" value="HATPase_C_sf"/>
</dbReference>
<dbReference type="SMART" id="SM00387">
    <property type="entry name" value="HATPase_c"/>
    <property type="match status" value="1"/>
</dbReference>
<keyword evidence="8 13" id="KW-0418">Kinase</keyword>
<organism evidence="13 14">
    <name type="scientific">Rhizobium setariae</name>
    <dbReference type="NCBI Taxonomy" id="2801340"/>
    <lineage>
        <taxon>Bacteria</taxon>
        <taxon>Pseudomonadati</taxon>
        <taxon>Pseudomonadota</taxon>
        <taxon>Alphaproteobacteria</taxon>
        <taxon>Hyphomicrobiales</taxon>
        <taxon>Rhizobiaceae</taxon>
        <taxon>Rhizobium/Agrobacterium group</taxon>
        <taxon>Rhizobium</taxon>
    </lineage>
</organism>
<feature type="domain" description="Histidine kinase" evidence="11">
    <location>
        <begin position="215"/>
        <end position="413"/>
    </location>
</feature>
<dbReference type="PANTHER" id="PTHR44936">
    <property type="entry name" value="SENSOR PROTEIN CREC"/>
    <property type="match status" value="1"/>
</dbReference>
<dbReference type="InterPro" id="IPR005467">
    <property type="entry name" value="His_kinase_dom"/>
</dbReference>
<evidence type="ECO:0000313" key="14">
    <source>
        <dbReference type="Proteomes" id="UP000633219"/>
    </source>
</evidence>
<keyword evidence="10" id="KW-0812">Transmembrane</keyword>
<proteinExistence type="predicted"/>
<keyword evidence="10" id="KW-1133">Transmembrane helix</keyword>
<dbReference type="Pfam" id="PF00672">
    <property type="entry name" value="HAMP"/>
    <property type="match status" value="1"/>
</dbReference>
<feature type="domain" description="HAMP" evidence="12">
    <location>
        <begin position="155"/>
        <end position="207"/>
    </location>
</feature>
<dbReference type="InterPro" id="IPR036097">
    <property type="entry name" value="HisK_dim/P_sf"/>
</dbReference>
<sequence length="416" mass="45758">MGSRLFLKIYLTVLGSLALVVIALSTLAFLGRLDTRSPFEDRVDRFASVMLSSDLSFDQRQAMLEKLSNAFDADIAIYAADGKILQGAGDPRFNTQNADAMPKRRHFRVFSAILPDGSRFVASVRRPFVPPRGNLIISFLVIAALIGVAAYPVVRHLTRRLDQMRTSMENWGSGTLAERVPVSGKDEIATVARTFNLAADRIETLVNSQRNLLANASHELRSPLARLRMAIEMFEVSQSQPTKNEIIRNLAELDELVEEILLKSRLDGDRPPPLDQPIDLLALAAEEAAFADADVEGDEIRLTGNERMIRRLIRNLLQNAIRHGKPPVGIAVRNKGDVAEIRVQDHGSGLKSEDAERVFEPFYRPPGRSETDGGWGLGLALVAEIARFHGGRAYAAQPAETGAVFVVELPLGASHL</sequence>
<dbReference type="SUPFAM" id="SSF158472">
    <property type="entry name" value="HAMP domain-like"/>
    <property type="match status" value="1"/>
</dbReference>
<dbReference type="InterPro" id="IPR003660">
    <property type="entry name" value="HAMP_dom"/>
</dbReference>
<dbReference type="InterPro" id="IPR004358">
    <property type="entry name" value="Sig_transdc_His_kin-like_C"/>
</dbReference>
<dbReference type="GO" id="GO:0005886">
    <property type="term" value="C:plasma membrane"/>
    <property type="evidence" value="ECO:0007669"/>
    <property type="project" value="UniProtKB-SubCell"/>
</dbReference>
<dbReference type="SMART" id="SM00304">
    <property type="entry name" value="HAMP"/>
    <property type="match status" value="1"/>
</dbReference>
<keyword evidence="14" id="KW-1185">Reference proteome</keyword>
<dbReference type="EMBL" id="JAEQNC010000018">
    <property type="protein sequence ID" value="MBL0375086.1"/>
    <property type="molecule type" value="Genomic_DNA"/>
</dbReference>
<dbReference type="Pfam" id="PF02518">
    <property type="entry name" value="HATPase_c"/>
    <property type="match status" value="1"/>
</dbReference>
<evidence type="ECO:0000256" key="8">
    <source>
        <dbReference type="ARBA" id="ARBA00022777"/>
    </source>
</evidence>
<evidence type="ECO:0000256" key="5">
    <source>
        <dbReference type="ARBA" id="ARBA00022553"/>
    </source>
</evidence>